<dbReference type="PANTHER" id="PTHR21198">
    <property type="entry name" value="GLUTAMATE RACEMASE"/>
    <property type="match status" value="1"/>
</dbReference>
<reference evidence="3" key="1">
    <citation type="submission" date="2019-04" db="EMBL/GenBank/DDBJ databases">
        <authorList>
            <consortium name="NARMS: The National Antimicrobial Resistance Monitoring System"/>
        </authorList>
    </citation>
    <scope>NUCLEOTIDE SEQUENCE</scope>
    <source>
        <strain evidence="3">FSIS11920232</strain>
    </source>
</reference>
<organism evidence="3">
    <name type="scientific">Campylobacter coli</name>
    <dbReference type="NCBI Taxonomy" id="195"/>
    <lineage>
        <taxon>Bacteria</taxon>
        <taxon>Pseudomonadati</taxon>
        <taxon>Campylobacterota</taxon>
        <taxon>Epsilonproteobacteria</taxon>
        <taxon>Campylobacterales</taxon>
        <taxon>Campylobacteraceae</taxon>
        <taxon>Campylobacter</taxon>
    </lineage>
</organism>
<dbReference type="InterPro" id="IPR004380">
    <property type="entry name" value="Asp_race"/>
</dbReference>
<dbReference type="SUPFAM" id="SSF53681">
    <property type="entry name" value="Aspartate/glutamate racemase"/>
    <property type="match status" value="2"/>
</dbReference>
<comment type="similarity">
    <text evidence="1">Belongs to the aspartate/glutamate racemases family.</text>
</comment>
<dbReference type="Pfam" id="PF01177">
    <property type="entry name" value="Asp_Glu_race"/>
    <property type="match status" value="1"/>
</dbReference>
<dbReference type="AlphaFoldDB" id="A0A5T0JU28"/>
<evidence type="ECO:0000313" key="3">
    <source>
        <dbReference type="EMBL" id="EAJ9837424.1"/>
    </source>
</evidence>
<dbReference type="EMBL" id="AACCOW010000015">
    <property type="protein sequence ID" value="EAJ9837424.1"/>
    <property type="molecule type" value="Genomic_DNA"/>
</dbReference>
<name>A0A5T0JU28_CAMCO</name>
<evidence type="ECO:0000256" key="1">
    <source>
        <dbReference type="ARBA" id="ARBA00007847"/>
    </source>
</evidence>
<keyword evidence="2" id="KW-0413">Isomerase</keyword>
<comment type="caution">
    <text evidence="3">The sequence shown here is derived from an EMBL/GenBank/DDBJ whole genome shotgun (WGS) entry which is preliminary data.</text>
</comment>
<dbReference type="InterPro" id="IPR001920">
    <property type="entry name" value="Asp/Glu_race"/>
</dbReference>
<dbReference type="PANTHER" id="PTHR21198:SF7">
    <property type="entry name" value="ASPARTATE-GLUTAMATE RACEMASE FAMILY"/>
    <property type="match status" value="1"/>
</dbReference>
<dbReference type="NCBIfam" id="TIGR00035">
    <property type="entry name" value="asp_race"/>
    <property type="match status" value="1"/>
</dbReference>
<sequence>MKTIGIIGGMSFESTITYYKTINETINNQLGNLNSAKILLYSVNFEEIANLQKNGKWEKAAQILGECAKKLELGGADFILIATNTMHKIFDQIQKNIKIPLIHIAQSTAKILKQQNIHTIGLLGTQYTMMEDFYKNALKKENINTITPNQSDMQELSDIIFNELCKGQMKENSKEKYLKIIQKLKDEGAQGIVLGCTEIGLLISQEDTNIPIFDTALIHALDAVNLALKD</sequence>
<dbReference type="Gene3D" id="3.40.50.1860">
    <property type="match status" value="2"/>
</dbReference>
<protein>
    <submittedName>
        <fullName evidence="3">Aspartate/glutamate racemase family protein</fullName>
    </submittedName>
</protein>
<dbReference type="GO" id="GO:0047661">
    <property type="term" value="F:amino-acid racemase activity"/>
    <property type="evidence" value="ECO:0007669"/>
    <property type="project" value="InterPro"/>
</dbReference>
<accession>A0A5T0JU28</accession>
<gene>
    <name evidence="3" type="ORF">FBI14_06670</name>
</gene>
<proteinExistence type="inferred from homology"/>
<evidence type="ECO:0000256" key="2">
    <source>
        <dbReference type="ARBA" id="ARBA00023235"/>
    </source>
</evidence>
<dbReference type="InterPro" id="IPR015942">
    <property type="entry name" value="Asp/Glu/hydantoin_racemase"/>
</dbReference>